<accession>A0A840ZDI4</accession>
<evidence type="ECO:0000259" key="1">
    <source>
        <dbReference type="Pfam" id="PF18812"/>
    </source>
</evidence>
<evidence type="ECO:0000313" key="2">
    <source>
        <dbReference type="EMBL" id="MBB5755962.1"/>
    </source>
</evidence>
<dbReference type="InterPro" id="IPR041301">
    <property type="entry name" value="PBECR3"/>
</dbReference>
<dbReference type="Proteomes" id="UP000583454">
    <property type="component" value="Unassembled WGS sequence"/>
</dbReference>
<keyword evidence="3" id="KW-1185">Reference proteome</keyword>
<organism evidence="2 3">
    <name type="scientific">Methylorubrum rhodinum</name>
    <dbReference type="NCBI Taxonomy" id="29428"/>
    <lineage>
        <taxon>Bacteria</taxon>
        <taxon>Pseudomonadati</taxon>
        <taxon>Pseudomonadota</taxon>
        <taxon>Alphaproteobacteria</taxon>
        <taxon>Hyphomicrobiales</taxon>
        <taxon>Methylobacteriaceae</taxon>
        <taxon>Methylorubrum</taxon>
    </lineage>
</organism>
<dbReference type="Pfam" id="PF18812">
    <property type="entry name" value="PBECR3"/>
    <property type="match status" value="1"/>
</dbReference>
<protein>
    <recommendedName>
        <fullName evidence="1">Phage-Barnase-EndoU-ColicinE5/D-RelE like nuclease 3 domain-containing protein</fullName>
    </recommendedName>
</protein>
<dbReference type="AlphaFoldDB" id="A0A840ZDI4"/>
<feature type="domain" description="Phage-Barnase-EndoU-ColicinE5/D-RelE like nuclease 3" evidence="1">
    <location>
        <begin position="18"/>
        <end position="121"/>
    </location>
</feature>
<proteinExistence type="predicted"/>
<gene>
    <name evidence="2" type="ORF">HNR00_000658</name>
</gene>
<name>A0A840ZDI4_9HYPH</name>
<reference evidence="2 3" key="1">
    <citation type="submission" date="2020-08" db="EMBL/GenBank/DDBJ databases">
        <title>Genomic Encyclopedia of Type Strains, Phase IV (KMG-IV): sequencing the most valuable type-strain genomes for metagenomic binning, comparative biology and taxonomic classification.</title>
        <authorList>
            <person name="Goeker M."/>
        </authorList>
    </citation>
    <scope>NUCLEOTIDE SEQUENCE [LARGE SCALE GENOMIC DNA]</scope>
    <source>
        <strain evidence="2 3">DSM 2163</strain>
    </source>
</reference>
<comment type="caution">
    <text evidence="2">The sequence shown here is derived from an EMBL/GenBank/DDBJ whole genome shotgun (WGS) entry which is preliminary data.</text>
</comment>
<sequence>MGKSRGGRIVDLQLGPLPTDVINATLELELEPGLVILSRGAQKHALSSHPNDYPICLPHVAAVVAEPLYIGDDFRNPGRIELIGRVPAIGAFMLVAVTIERDAAGRYNVCSFYPISDKKIQPRRERGFLRVAVRRR</sequence>
<dbReference type="RefSeq" id="WP_183564821.1">
    <property type="nucleotide sequence ID" value="NZ_JACHOP010000002.1"/>
</dbReference>
<dbReference type="EMBL" id="JACHOP010000002">
    <property type="protein sequence ID" value="MBB5755962.1"/>
    <property type="molecule type" value="Genomic_DNA"/>
</dbReference>
<evidence type="ECO:0000313" key="3">
    <source>
        <dbReference type="Proteomes" id="UP000583454"/>
    </source>
</evidence>